<protein>
    <submittedName>
        <fullName evidence="3">Uncharacterized protein</fullName>
    </submittedName>
</protein>
<keyword evidence="2" id="KW-0472">Membrane</keyword>
<gene>
    <name evidence="3" type="ORF">Mal52_36320</name>
</gene>
<feature type="region of interest" description="Disordered" evidence="1">
    <location>
        <begin position="124"/>
        <end position="149"/>
    </location>
</feature>
<feature type="compositionally biased region" description="Low complexity" evidence="1">
    <location>
        <begin position="140"/>
        <end position="149"/>
    </location>
</feature>
<name>A0A517ZRS4_9PLAN</name>
<sequence length="598" mass="65300">MQPIVIPCPQCGSKLKLRDPKLLGKIGKCPQCETRFPLTDPAAIELELAEPAKTPEPPQPAVTPAPAAGIQINVADEPSVAAQLRARRRRNRGGVWIAAAAVVCLALIGGGWWLTQRGADPAVAHVNPATPDQAPPPPSAQTQPATTSALPAITKGPAIDLRYVPHGMGMLVHLRPAEIWAATPAGGNVLDCLGEPLRESLTEWIEQRCLFAPEEIQEAKFCFYFGSPGEAVETAGLITLAEPSKRSELIPLFKGERKSDIELPYYVGPTRSYLLIDEQTFAFCPSGMVADWSETIKNPAMTRENLLRIVRQSDRRDQLTVICEPADLRIHSESLVSEDVFRLVASVLDWLGDDAATLSWGVRLQPAFRSRAVVQPRTRFDLDRLQRGMTENMQRLPESMLETVSLWNPESLGTKRVLGRFPAMCLAVERRTNIQREGGHAIVETQLPEIAGPNLALASRLAWRESLREASPTPDTVAATNPAPIPTTIAQRLAKPIDCEFRRTPLHEAIAYIASETGVELEILGDDLMLIGVTQNIPQEFTMQQTPATAVLDRILTEEGMVLVVREAQDRAVITSVKAAKERGEEPLPLGSAAPSEP</sequence>
<evidence type="ECO:0000313" key="4">
    <source>
        <dbReference type="Proteomes" id="UP000319383"/>
    </source>
</evidence>
<reference evidence="3 4" key="1">
    <citation type="submission" date="2019-02" db="EMBL/GenBank/DDBJ databases">
        <title>Deep-cultivation of Planctomycetes and their phenomic and genomic characterization uncovers novel biology.</title>
        <authorList>
            <person name="Wiegand S."/>
            <person name="Jogler M."/>
            <person name="Boedeker C."/>
            <person name="Pinto D."/>
            <person name="Vollmers J."/>
            <person name="Rivas-Marin E."/>
            <person name="Kohn T."/>
            <person name="Peeters S.H."/>
            <person name="Heuer A."/>
            <person name="Rast P."/>
            <person name="Oberbeckmann S."/>
            <person name="Bunk B."/>
            <person name="Jeske O."/>
            <person name="Meyerdierks A."/>
            <person name="Storesund J.E."/>
            <person name="Kallscheuer N."/>
            <person name="Luecker S."/>
            <person name="Lage O.M."/>
            <person name="Pohl T."/>
            <person name="Merkel B.J."/>
            <person name="Hornburger P."/>
            <person name="Mueller R.-W."/>
            <person name="Bruemmer F."/>
            <person name="Labrenz M."/>
            <person name="Spormann A.M."/>
            <person name="Op den Camp H."/>
            <person name="Overmann J."/>
            <person name="Amann R."/>
            <person name="Jetten M.S.M."/>
            <person name="Mascher T."/>
            <person name="Medema M.H."/>
            <person name="Devos D.P."/>
            <person name="Kaster A.-K."/>
            <person name="Ovreas L."/>
            <person name="Rohde M."/>
            <person name="Galperin M.Y."/>
            <person name="Jogler C."/>
        </authorList>
    </citation>
    <scope>NUCLEOTIDE SEQUENCE [LARGE SCALE GENOMIC DNA]</scope>
    <source>
        <strain evidence="3 4">Mal52</strain>
    </source>
</reference>
<evidence type="ECO:0000256" key="1">
    <source>
        <dbReference type="SAM" id="MobiDB-lite"/>
    </source>
</evidence>
<dbReference type="Proteomes" id="UP000319383">
    <property type="component" value="Chromosome"/>
</dbReference>
<evidence type="ECO:0000313" key="3">
    <source>
        <dbReference type="EMBL" id="QDU45143.1"/>
    </source>
</evidence>
<dbReference type="RefSeq" id="WP_145377530.1">
    <property type="nucleotide sequence ID" value="NZ_CP036276.1"/>
</dbReference>
<keyword evidence="2" id="KW-0812">Transmembrane</keyword>
<keyword evidence="2" id="KW-1133">Transmembrane helix</keyword>
<proteinExistence type="predicted"/>
<accession>A0A517ZRS4</accession>
<dbReference type="AlphaFoldDB" id="A0A517ZRS4"/>
<organism evidence="3 4">
    <name type="scientific">Symmachiella dynata</name>
    <dbReference type="NCBI Taxonomy" id="2527995"/>
    <lineage>
        <taxon>Bacteria</taxon>
        <taxon>Pseudomonadati</taxon>
        <taxon>Planctomycetota</taxon>
        <taxon>Planctomycetia</taxon>
        <taxon>Planctomycetales</taxon>
        <taxon>Planctomycetaceae</taxon>
        <taxon>Symmachiella</taxon>
    </lineage>
</organism>
<feature type="transmembrane region" description="Helical" evidence="2">
    <location>
        <begin position="93"/>
        <end position="114"/>
    </location>
</feature>
<dbReference type="KEGG" id="sdyn:Mal52_36320"/>
<dbReference type="EMBL" id="CP036276">
    <property type="protein sequence ID" value="QDU45143.1"/>
    <property type="molecule type" value="Genomic_DNA"/>
</dbReference>
<dbReference type="Gene3D" id="2.20.28.160">
    <property type="match status" value="1"/>
</dbReference>
<evidence type="ECO:0000256" key="2">
    <source>
        <dbReference type="SAM" id="Phobius"/>
    </source>
</evidence>
<keyword evidence="4" id="KW-1185">Reference proteome</keyword>